<accession>A0ABX8EDJ2</accession>
<dbReference type="InterPro" id="IPR039564">
    <property type="entry name" value="Peptidase_C39-like"/>
</dbReference>
<dbReference type="CDD" id="cd02549">
    <property type="entry name" value="Peptidase_C39A"/>
    <property type="match status" value="1"/>
</dbReference>
<name>A0ABX8EDJ2_9ACTN</name>
<dbReference type="InterPro" id="IPR039563">
    <property type="entry name" value="Peptidase_C39_single_dom"/>
</dbReference>
<evidence type="ECO:0000313" key="4">
    <source>
        <dbReference type="Proteomes" id="UP000679307"/>
    </source>
</evidence>
<dbReference type="InterPro" id="IPR006311">
    <property type="entry name" value="TAT_signal"/>
</dbReference>
<proteinExistence type="predicted"/>
<feature type="domain" description="Peptidase C39-like" evidence="2">
    <location>
        <begin position="235"/>
        <end position="389"/>
    </location>
</feature>
<protein>
    <recommendedName>
        <fullName evidence="2">Peptidase C39-like domain-containing protein</fullName>
    </recommendedName>
</protein>
<evidence type="ECO:0000313" key="3">
    <source>
        <dbReference type="EMBL" id="QVT78539.1"/>
    </source>
</evidence>
<keyword evidence="4" id="KW-1185">Reference proteome</keyword>
<gene>
    <name evidence="3" type="ORF">ENKNEFLB_00916</name>
</gene>
<feature type="signal peptide" evidence="1">
    <location>
        <begin position="1"/>
        <end position="32"/>
    </location>
</feature>
<dbReference type="RefSeq" id="WP_214058110.1">
    <property type="nucleotide sequence ID" value="NZ_CP075371.1"/>
</dbReference>
<dbReference type="EMBL" id="CP075371">
    <property type="protein sequence ID" value="QVT78539.1"/>
    <property type="molecule type" value="Genomic_DNA"/>
</dbReference>
<dbReference type="Proteomes" id="UP000679307">
    <property type="component" value="Chromosome"/>
</dbReference>
<sequence length="436" mass="45993">MRLPTPVSRRAPLAALAAATGAMMLPVTRADASPAAAAGPAAAGPGARLVDYRRWDTDGAFASGTRRGTVVGDGRLRLDAAGAAGLGSRTLDGRRYDEGTWRSGWHEPGFALTSLIPSWSAATPRDSVVEVEVRGRTADGRTSSWDLMARWAAGDQHVRRTTVAGQGDDLARVDTDTWTVTAAGGVTAYQLRVRLLRREGQRATPRLEAVGAMASRLPAGTPAPTQPGDVRGRVLDVPRYSQMIHQGHFPQWGGGGEAWCSPTATSMVLSYYDALPGRRASSWVPDGHRDPWVDVAARATYDHGYDGTGNWAFNTAWAASRLGGGEAFVTRLTGARQAERFIAAGIPLIASVTFGPGELDGAPIGSTAGHLLVIVGFDAAGDVVVNDPAASSASGVRRTYDRAQLERAWLTRSGGLVYVLRDADHPLPPRGAATAW</sequence>
<organism evidence="3 4">
    <name type="scientific">Nocardioides aquaticus</name>
    <dbReference type="NCBI Taxonomy" id="160826"/>
    <lineage>
        <taxon>Bacteria</taxon>
        <taxon>Bacillati</taxon>
        <taxon>Actinomycetota</taxon>
        <taxon>Actinomycetes</taxon>
        <taxon>Propionibacteriales</taxon>
        <taxon>Nocardioidaceae</taxon>
        <taxon>Nocardioides</taxon>
    </lineage>
</organism>
<dbReference type="Gene3D" id="3.90.70.10">
    <property type="entry name" value="Cysteine proteinases"/>
    <property type="match status" value="1"/>
</dbReference>
<reference evidence="3 4" key="1">
    <citation type="submission" date="2021-05" db="EMBL/GenBank/DDBJ databases">
        <title>Complete genome of Nocardioides aquaticus KCTC 9944T isolated from meromictic and hypersaline Ekho Lake, Antarctica.</title>
        <authorList>
            <person name="Hwang K."/>
            <person name="Kim K.M."/>
            <person name="Choe H."/>
        </authorList>
    </citation>
    <scope>NUCLEOTIDE SEQUENCE [LARGE SCALE GENOMIC DNA]</scope>
    <source>
        <strain evidence="3 4">KCTC 9944</strain>
    </source>
</reference>
<feature type="chain" id="PRO_5045855920" description="Peptidase C39-like domain-containing protein" evidence="1">
    <location>
        <begin position="33"/>
        <end position="436"/>
    </location>
</feature>
<dbReference type="Pfam" id="PF13529">
    <property type="entry name" value="Peptidase_C39_2"/>
    <property type="match status" value="1"/>
</dbReference>
<evidence type="ECO:0000259" key="2">
    <source>
        <dbReference type="Pfam" id="PF13529"/>
    </source>
</evidence>
<dbReference type="PROSITE" id="PS51318">
    <property type="entry name" value="TAT"/>
    <property type="match status" value="1"/>
</dbReference>
<keyword evidence="1" id="KW-0732">Signal</keyword>
<evidence type="ECO:0000256" key="1">
    <source>
        <dbReference type="SAM" id="SignalP"/>
    </source>
</evidence>